<reference evidence="1 2" key="1">
    <citation type="submission" date="2020-06" db="EMBL/GenBank/DDBJ databases">
        <authorList>
            <person name="Li R."/>
            <person name="Bekaert M."/>
        </authorList>
    </citation>
    <scope>NUCLEOTIDE SEQUENCE [LARGE SCALE GENOMIC DNA]</scope>
    <source>
        <strain evidence="2">wild</strain>
    </source>
</reference>
<dbReference type="EMBL" id="CACVKT020003887">
    <property type="protein sequence ID" value="CAC5386660.1"/>
    <property type="molecule type" value="Genomic_DNA"/>
</dbReference>
<keyword evidence="2" id="KW-1185">Reference proteome</keyword>
<dbReference type="Proteomes" id="UP000507470">
    <property type="component" value="Unassembled WGS sequence"/>
</dbReference>
<accession>A0A6J8BUI2</accession>
<proteinExistence type="predicted"/>
<name>A0A6J8BUI2_MYTCO</name>
<evidence type="ECO:0000313" key="1">
    <source>
        <dbReference type="EMBL" id="CAC5386660.1"/>
    </source>
</evidence>
<protein>
    <submittedName>
        <fullName evidence="1">Uncharacterized protein</fullName>
    </submittedName>
</protein>
<dbReference type="AlphaFoldDB" id="A0A6J8BUI2"/>
<sequence>MSIQLQQGMFVRQTLSNIGGYASPTEIIRTDTQNQPFNQINPRISQDVMSQNQNHTPKPPTNIPPCINKQNQHHQYNREMPHHELDTPQNHPEFDDQLMQSSQTRYNITKKVKKLERERQIGVIKEEIKKAILKLKNDKTAHEYEIRANHIKRTGDESLVANKICLK</sequence>
<organism evidence="1 2">
    <name type="scientific">Mytilus coruscus</name>
    <name type="common">Sea mussel</name>
    <dbReference type="NCBI Taxonomy" id="42192"/>
    <lineage>
        <taxon>Eukaryota</taxon>
        <taxon>Metazoa</taxon>
        <taxon>Spiralia</taxon>
        <taxon>Lophotrochozoa</taxon>
        <taxon>Mollusca</taxon>
        <taxon>Bivalvia</taxon>
        <taxon>Autobranchia</taxon>
        <taxon>Pteriomorphia</taxon>
        <taxon>Mytilida</taxon>
        <taxon>Mytiloidea</taxon>
        <taxon>Mytilidae</taxon>
        <taxon>Mytilinae</taxon>
        <taxon>Mytilus</taxon>
    </lineage>
</organism>
<evidence type="ECO:0000313" key="2">
    <source>
        <dbReference type="Proteomes" id="UP000507470"/>
    </source>
</evidence>
<gene>
    <name evidence="1" type="ORF">MCOR_22070</name>
</gene>